<dbReference type="Proteomes" id="UP000824120">
    <property type="component" value="Chromosome 6"/>
</dbReference>
<evidence type="ECO:0000256" key="2">
    <source>
        <dbReference type="ARBA" id="ARBA00004271"/>
    </source>
</evidence>
<accession>A0A9J5YUT6</accession>
<dbReference type="AlphaFoldDB" id="A0A9J5YUT6"/>
<evidence type="ECO:0000256" key="7">
    <source>
        <dbReference type="SAM" id="SignalP"/>
    </source>
</evidence>
<name>A0A9J5YUT6_SOLCO</name>
<gene>
    <name evidence="9" type="ORF">H5410_034016</name>
</gene>
<organism evidence="9 10">
    <name type="scientific">Solanum commersonii</name>
    <name type="common">Commerson's wild potato</name>
    <name type="synonym">Commerson's nightshade</name>
    <dbReference type="NCBI Taxonomy" id="4109"/>
    <lineage>
        <taxon>Eukaryota</taxon>
        <taxon>Viridiplantae</taxon>
        <taxon>Streptophyta</taxon>
        <taxon>Embryophyta</taxon>
        <taxon>Tracheophyta</taxon>
        <taxon>Spermatophyta</taxon>
        <taxon>Magnoliopsida</taxon>
        <taxon>eudicotyledons</taxon>
        <taxon>Gunneridae</taxon>
        <taxon>Pentapetalae</taxon>
        <taxon>asterids</taxon>
        <taxon>lamiids</taxon>
        <taxon>Solanales</taxon>
        <taxon>Solanaceae</taxon>
        <taxon>Solanoideae</taxon>
        <taxon>Solaneae</taxon>
        <taxon>Solanum</taxon>
    </lineage>
</organism>
<sequence length="638" mass="71203">MATSYWFMFFLLSVLSLFASSTCNSIPYVVSNQLKFWKENVVNEMPQALVSKLSPMNMIDSEYYTSLVSKKSFSFNAQSCLLADIFCTSETNAQTSKIPHLDSKIFYASRTPDQAKVYASKLPNQAKVYPSKIPDQAKVYASKIPNQAKVYPSKIPDQAKVYASKIPNQAKVYPSKIPDQAKVYASKIPNQAKVYPSKIPDQAKVYASKIPNQAKVYPSKIPDQAKVYASKIPNQAKVYPSKIPDQAKVYASKIPNQAKVYPSKIPDQAKVYASKIPNQAKVYPSKIPDQAKVYASKIPNQAKVYPSKIPDQAKVYASKLPNQAKIYPSKIPDQAKVYASKLPNQAKIYPSKIPDQAKVYASKLPNQAKIYPSKIPDQAKVYASKLPNQAKVYPTNLPEQTKVYTSKIYATSHSNSHHLGEVSFFRVSILKPGNTIHLDNLVNPFPHRSFLPSQIASKISINSNHLQHLFPQTFTSPFTKDTTKTTILNCNAPTLKGEVKTCAKSLEEMIEFSKTTLKQNHLISLTTDSIQGSGQKLKIEKFHKINSQKSVSCHEIFLPFATYFCHLLSSTNIYAVELVDLNTNVHVNTAMVVCHMDTSSWPADHPVFKKLNFSPGKGEVCHWMSQADLVWVGNDAHA</sequence>
<keyword evidence="5 7" id="KW-0732">Signal</keyword>
<comment type="subcellular location">
    <subcellularLocation>
        <location evidence="1">Secreted</location>
        <location evidence="1">Cell wall</location>
    </subcellularLocation>
    <subcellularLocation>
        <location evidence="2">Secreted</location>
        <location evidence="2">Extracellular space</location>
        <location evidence="2">Apoplast</location>
    </subcellularLocation>
</comment>
<evidence type="ECO:0000259" key="8">
    <source>
        <dbReference type="PROSITE" id="PS51277"/>
    </source>
</evidence>
<evidence type="ECO:0000256" key="1">
    <source>
        <dbReference type="ARBA" id="ARBA00004191"/>
    </source>
</evidence>
<dbReference type="PANTHER" id="PTHR31458">
    <property type="entry name" value="POLYGALACTURONASE 1 BETA-LIKE PROTEIN 2"/>
    <property type="match status" value="1"/>
</dbReference>
<feature type="chain" id="PRO_5039943754" description="BURP domain-containing protein" evidence="7">
    <location>
        <begin position="24"/>
        <end position="638"/>
    </location>
</feature>
<dbReference type="Pfam" id="PF03181">
    <property type="entry name" value="BURP"/>
    <property type="match status" value="1"/>
</dbReference>
<keyword evidence="10" id="KW-1185">Reference proteome</keyword>
<evidence type="ECO:0000313" key="9">
    <source>
        <dbReference type="EMBL" id="KAG5602646.1"/>
    </source>
</evidence>
<dbReference type="OrthoDB" id="1289590at2759"/>
<keyword evidence="3" id="KW-0964">Secreted</keyword>
<evidence type="ECO:0000256" key="6">
    <source>
        <dbReference type="ARBA" id="ARBA00023180"/>
    </source>
</evidence>
<evidence type="ECO:0000256" key="5">
    <source>
        <dbReference type="ARBA" id="ARBA00022729"/>
    </source>
</evidence>
<dbReference type="SMART" id="SM01045">
    <property type="entry name" value="BURP"/>
    <property type="match status" value="1"/>
</dbReference>
<evidence type="ECO:0000313" key="10">
    <source>
        <dbReference type="Proteomes" id="UP000824120"/>
    </source>
</evidence>
<evidence type="ECO:0000256" key="3">
    <source>
        <dbReference type="ARBA" id="ARBA00022512"/>
    </source>
</evidence>
<dbReference type="GO" id="GO:0048046">
    <property type="term" value="C:apoplast"/>
    <property type="evidence" value="ECO:0007669"/>
    <property type="project" value="UniProtKB-SubCell"/>
</dbReference>
<reference evidence="9 10" key="1">
    <citation type="submission" date="2020-09" db="EMBL/GenBank/DDBJ databases">
        <title>De no assembly of potato wild relative species, Solanum commersonii.</title>
        <authorList>
            <person name="Cho K."/>
        </authorList>
    </citation>
    <scope>NUCLEOTIDE SEQUENCE [LARGE SCALE GENOMIC DNA]</scope>
    <source>
        <strain evidence="9">LZ3.2</strain>
        <tissue evidence="9">Leaf</tissue>
    </source>
</reference>
<dbReference type="InterPro" id="IPR051897">
    <property type="entry name" value="PG-associated_BURP"/>
</dbReference>
<comment type="caution">
    <text evidence="9">The sequence shown here is derived from an EMBL/GenBank/DDBJ whole genome shotgun (WGS) entry which is preliminary data.</text>
</comment>
<dbReference type="EMBL" id="JACXVP010000006">
    <property type="protein sequence ID" value="KAG5602646.1"/>
    <property type="molecule type" value="Genomic_DNA"/>
</dbReference>
<protein>
    <recommendedName>
        <fullName evidence="8">BURP domain-containing protein</fullName>
    </recommendedName>
</protein>
<dbReference type="PROSITE" id="PS51277">
    <property type="entry name" value="BURP"/>
    <property type="match status" value="1"/>
</dbReference>
<keyword evidence="4" id="KW-0052">Apoplast</keyword>
<dbReference type="PANTHER" id="PTHR31458:SF16">
    <property type="entry name" value="BURP DOMAIN-CONTAINING PROTEIN"/>
    <property type="match status" value="1"/>
</dbReference>
<proteinExistence type="predicted"/>
<keyword evidence="6" id="KW-0325">Glycoprotein</keyword>
<dbReference type="InterPro" id="IPR004873">
    <property type="entry name" value="BURP_dom"/>
</dbReference>
<evidence type="ECO:0000256" key="4">
    <source>
        <dbReference type="ARBA" id="ARBA00022523"/>
    </source>
</evidence>
<feature type="domain" description="BURP" evidence="8">
    <location>
        <begin position="424"/>
        <end position="634"/>
    </location>
</feature>
<keyword evidence="3" id="KW-0134">Cell wall</keyword>
<feature type="signal peptide" evidence="7">
    <location>
        <begin position="1"/>
        <end position="23"/>
    </location>
</feature>